<organism evidence="3 4">
    <name type="scientific">Yanghanlia caeni</name>
    <dbReference type="NCBI Taxonomy" id="3064283"/>
    <lineage>
        <taxon>Bacteria</taxon>
        <taxon>Pseudomonadati</taxon>
        <taxon>Pseudomonadota</taxon>
        <taxon>Betaproteobacteria</taxon>
        <taxon>Burkholderiales</taxon>
        <taxon>Alcaligenaceae</taxon>
        <taxon>Yanghanlia</taxon>
    </lineage>
</organism>
<feature type="region of interest" description="Disordered" evidence="1">
    <location>
        <begin position="26"/>
        <end position="102"/>
    </location>
</feature>
<dbReference type="PROSITE" id="PS51257">
    <property type="entry name" value="PROKAR_LIPOPROTEIN"/>
    <property type="match status" value="1"/>
</dbReference>
<evidence type="ECO:0000256" key="2">
    <source>
        <dbReference type="SAM" id="SignalP"/>
    </source>
</evidence>
<keyword evidence="2" id="KW-0732">Signal</keyword>
<proteinExistence type="predicted"/>
<name>A0ABU1D9V0_9BURK</name>
<dbReference type="Proteomes" id="UP001232156">
    <property type="component" value="Unassembled WGS sequence"/>
</dbReference>
<feature type="compositionally biased region" description="Basic and acidic residues" evidence="1">
    <location>
        <begin position="92"/>
        <end position="102"/>
    </location>
</feature>
<dbReference type="EMBL" id="JAUZQE010000057">
    <property type="protein sequence ID" value="MDR4127140.1"/>
    <property type="molecule type" value="Genomic_DNA"/>
</dbReference>
<feature type="chain" id="PRO_5046824732" evidence="2">
    <location>
        <begin position="25"/>
        <end position="222"/>
    </location>
</feature>
<evidence type="ECO:0000313" key="3">
    <source>
        <dbReference type="EMBL" id="MDR4127140.1"/>
    </source>
</evidence>
<dbReference type="NCBIfam" id="NF040487">
    <property type="entry name" value="T3SS_CigR_fam"/>
    <property type="match status" value="1"/>
</dbReference>
<dbReference type="Gene3D" id="3.10.450.160">
    <property type="entry name" value="inner membrane protein cigr"/>
    <property type="match status" value="1"/>
</dbReference>
<feature type="compositionally biased region" description="Low complexity" evidence="1">
    <location>
        <begin position="52"/>
        <end position="64"/>
    </location>
</feature>
<evidence type="ECO:0000256" key="1">
    <source>
        <dbReference type="SAM" id="MobiDB-lite"/>
    </source>
</evidence>
<evidence type="ECO:0000313" key="4">
    <source>
        <dbReference type="Proteomes" id="UP001232156"/>
    </source>
</evidence>
<reference evidence="3 4" key="1">
    <citation type="submission" date="2023-08" db="EMBL/GenBank/DDBJ databases">
        <title>Alcaligenaceae gen. nov., a novel taxon isolated from the sludge of Yixing Pesticide Factory.</title>
        <authorList>
            <person name="Ruan L."/>
        </authorList>
    </citation>
    <scope>NUCLEOTIDE SEQUENCE [LARGE SCALE GENOMIC DNA]</scope>
    <source>
        <strain evidence="3 4">LG-2</strain>
    </source>
</reference>
<dbReference type="RefSeq" id="WP_347287678.1">
    <property type="nucleotide sequence ID" value="NZ_JAUZQE010000057.1"/>
</dbReference>
<sequence>MMKPGIALATSLITACSLVLTVQAAPPEGKGQGNSASGPGKRNGGNGNPHASGNPGKGSSDKGNSGPGNPGKGGPDMYDNHAKGSHASQHGGSERDYDSGRRYDDRGRYYDYFDDHRDQHGHLRGDDLFGDLVYAGITAALAREYALDFGLGGYATLPPGIRKNLARGKPLPPGIAKKMAPGPLLGRLPRYPGYEWRIAGTDLILISVATAVIADILYDVFD</sequence>
<protein>
    <submittedName>
        <fullName evidence="3">Anti-virulence regulator CigR family protein</fullName>
    </submittedName>
</protein>
<feature type="compositionally biased region" description="Gly residues" evidence="1">
    <location>
        <begin position="65"/>
        <end position="74"/>
    </location>
</feature>
<keyword evidence="4" id="KW-1185">Reference proteome</keyword>
<gene>
    <name evidence="3" type="ORF">Q8947_14270</name>
</gene>
<accession>A0ABU1D9V0</accession>
<comment type="caution">
    <text evidence="3">The sequence shown here is derived from an EMBL/GenBank/DDBJ whole genome shotgun (WGS) entry which is preliminary data.</text>
</comment>
<feature type="signal peptide" evidence="2">
    <location>
        <begin position="1"/>
        <end position="24"/>
    </location>
</feature>